<accession>U5EKS2</accession>
<reference evidence="14" key="1">
    <citation type="journal article" date="2014" name="Insect Biochem. Mol. Biol.">
        <title>An insight into the sialome of the frog biting fly, Corethrella appendiculata.</title>
        <authorList>
            <person name="Ribeiro J.M.C."/>
            <person name="Chagas A.C."/>
            <person name="Pham V.M."/>
            <person name="Lounibos L.P."/>
            <person name="Calvo E."/>
        </authorList>
    </citation>
    <scope>NUCLEOTIDE SEQUENCE</scope>
    <source>
        <tissue evidence="14">Salivary glands</tissue>
    </source>
</reference>
<sequence>MLCYEGKLSLYCFCSALMVLFIYELLKFYIDFSPFDCLTRICISILYYGLLNILIRIKYTAKDYQIAVRATFLGFILCVGVNIFQSCSTEYRAFGIYASLMAIFHYSEFLGIAYSNPSTLTPDSFILNHSIHYGLAAASSWVEFFIEVYYFPEIKKIKWLWLIGFIVCICGELLRKLAMITASKNFSHVVQFERHENHELVTHGVYSWVRHPSYVGWFWWSIGTQIVLSNPICFIIYTIASWKFFHDRIFMEEITLLNFFGEDYYKYQQNVPTGLPFIKGFKVEL</sequence>
<dbReference type="InterPro" id="IPR007269">
    <property type="entry name" value="ICMT_MeTrfase"/>
</dbReference>
<keyword evidence="6 14" id="KW-0808">Transferase</keyword>
<dbReference type="GO" id="GO:0032259">
    <property type="term" value="P:methylation"/>
    <property type="evidence" value="ECO:0007669"/>
    <property type="project" value="UniProtKB-KW"/>
</dbReference>
<proteinExistence type="evidence at transcript level"/>
<comment type="function">
    <text evidence="11">Catalyzes the post-translational methylation of isoprenylated C-terminal cysteine residues.</text>
</comment>
<keyword evidence="13" id="KW-0256">Endoplasmic reticulum</keyword>
<dbReference type="PROSITE" id="PS51564">
    <property type="entry name" value="SAM_ICMT"/>
    <property type="match status" value="1"/>
</dbReference>
<dbReference type="EMBL" id="GANO01001698">
    <property type="protein sequence ID" value="JAB58173.1"/>
    <property type="molecule type" value="mRNA"/>
</dbReference>
<feature type="transmembrane region" description="Helical" evidence="13">
    <location>
        <begin position="6"/>
        <end position="26"/>
    </location>
</feature>
<dbReference type="PANTHER" id="PTHR12714:SF9">
    <property type="entry name" value="PROTEIN-S-ISOPRENYLCYSTEINE O-METHYLTRANSFERASE"/>
    <property type="match status" value="1"/>
</dbReference>
<dbReference type="PANTHER" id="PTHR12714">
    <property type="entry name" value="PROTEIN-S ISOPRENYLCYSTEINE O-METHYLTRANSFERASE"/>
    <property type="match status" value="1"/>
</dbReference>
<dbReference type="Pfam" id="PF04140">
    <property type="entry name" value="ICMT"/>
    <property type="match status" value="1"/>
</dbReference>
<dbReference type="EC" id="2.1.1.100" evidence="4 13"/>
<dbReference type="GO" id="GO:0004671">
    <property type="term" value="F:protein C-terminal S-isoprenylcysteine carboxyl O-methyltransferase activity"/>
    <property type="evidence" value="ECO:0007669"/>
    <property type="project" value="UniProtKB-EC"/>
</dbReference>
<evidence type="ECO:0000256" key="13">
    <source>
        <dbReference type="RuleBase" id="RU362022"/>
    </source>
</evidence>
<evidence type="ECO:0000256" key="11">
    <source>
        <dbReference type="ARBA" id="ARBA00023572"/>
    </source>
</evidence>
<keyword evidence="9 13" id="KW-1133">Transmembrane helix</keyword>
<keyword evidence="7 13" id="KW-0949">S-adenosyl-L-methionine</keyword>
<keyword evidence="5 13" id="KW-0489">Methyltransferase</keyword>
<evidence type="ECO:0000256" key="12">
    <source>
        <dbReference type="ARBA" id="ARBA00023656"/>
    </source>
</evidence>
<feature type="transmembrane region" description="Helical" evidence="13">
    <location>
        <begin position="67"/>
        <end position="84"/>
    </location>
</feature>
<comment type="catalytic activity">
    <reaction evidence="1 13">
        <text>[protein]-C-terminal S-[(2E,6E)-farnesyl]-L-cysteine + S-adenosyl-L-methionine = [protein]-C-terminal S-[(2E,6E)-farnesyl]-L-cysteine methyl ester + S-adenosyl-L-homocysteine</text>
        <dbReference type="Rhea" id="RHEA:21672"/>
        <dbReference type="Rhea" id="RHEA-COMP:12125"/>
        <dbReference type="Rhea" id="RHEA-COMP:12126"/>
        <dbReference type="ChEBI" id="CHEBI:57856"/>
        <dbReference type="ChEBI" id="CHEBI:59789"/>
        <dbReference type="ChEBI" id="CHEBI:90510"/>
        <dbReference type="ChEBI" id="CHEBI:90511"/>
        <dbReference type="EC" id="2.1.1.100"/>
    </reaction>
</comment>
<dbReference type="GO" id="GO:0005789">
    <property type="term" value="C:endoplasmic reticulum membrane"/>
    <property type="evidence" value="ECO:0007669"/>
    <property type="project" value="UniProtKB-SubCell"/>
</dbReference>
<dbReference type="InterPro" id="IPR025770">
    <property type="entry name" value="PPMT_MeTrfase"/>
</dbReference>
<keyword evidence="8 13" id="KW-0812">Transmembrane</keyword>
<feature type="transmembrane region" description="Helical" evidence="13">
    <location>
        <begin position="159"/>
        <end position="178"/>
    </location>
</feature>
<evidence type="ECO:0000256" key="8">
    <source>
        <dbReference type="ARBA" id="ARBA00022692"/>
    </source>
</evidence>
<organism evidence="14">
    <name type="scientific">Corethrella appendiculata</name>
    <dbReference type="NCBI Taxonomy" id="1370023"/>
    <lineage>
        <taxon>Eukaryota</taxon>
        <taxon>Metazoa</taxon>
        <taxon>Ecdysozoa</taxon>
        <taxon>Arthropoda</taxon>
        <taxon>Hexapoda</taxon>
        <taxon>Insecta</taxon>
        <taxon>Pterygota</taxon>
        <taxon>Neoptera</taxon>
        <taxon>Endopterygota</taxon>
        <taxon>Diptera</taxon>
        <taxon>Nematocera</taxon>
        <taxon>Culicoidea</taxon>
        <taxon>Chaoboridae</taxon>
        <taxon>Corethrella</taxon>
    </lineage>
</organism>
<evidence type="ECO:0000256" key="1">
    <source>
        <dbReference type="ARBA" id="ARBA00001450"/>
    </source>
</evidence>
<evidence type="ECO:0000256" key="7">
    <source>
        <dbReference type="ARBA" id="ARBA00022691"/>
    </source>
</evidence>
<protein>
    <recommendedName>
        <fullName evidence="12 13">Protein-S-isoprenylcysteine O-methyltransferase</fullName>
        <ecNumber evidence="4 13">2.1.1.100</ecNumber>
    </recommendedName>
</protein>
<evidence type="ECO:0000256" key="9">
    <source>
        <dbReference type="ARBA" id="ARBA00022989"/>
    </source>
</evidence>
<keyword evidence="10 13" id="KW-0472">Membrane</keyword>
<evidence type="ECO:0000256" key="3">
    <source>
        <dbReference type="ARBA" id="ARBA00009140"/>
    </source>
</evidence>
<evidence type="ECO:0000256" key="6">
    <source>
        <dbReference type="ARBA" id="ARBA00022679"/>
    </source>
</evidence>
<dbReference type="Gene3D" id="1.20.120.1630">
    <property type="match status" value="1"/>
</dbReference>
<evidence type="ECO:0000256" key="10">
    <source>
        <dbReference type="ARBA" id="ARBA00023136"/>
    </source>
</evidence>
<name>U5EKS2_9DIPT</name>
<comment type="similarity">
    <text evidence="3 13">Belongs to the class VI-like SAM-binding methyltransferase superfamily. Isoprenylcysteine carboxyl methyltransferase family.</text>
</comment>
<evidence type="ECO:0000256" key="2">
    <source>
        <dbReference type="ARBA" id="ARBA00004141"/>
    </source>
</evidence>
<evidence type="ECO:0000313" key="14">
    <source>
        <dbReference type="EMBL" id="JAB58173.1"/>
    </source>
</evidence>
<comment type="subcellular location">
    <subcellularLocation>
        <location evidence="13">Endoplasmic reticulum membrane</location>
        <topology evidence="13">Multi-pass membrane protein</topology>
    </subcellularLocation>
    <subcellularLocation>
        <location evidence="2">Membrane</location>
        <topology evidence="2">Multi-pass membrane protein</topology>
    </subcellularLocation>
</comment>
<evidence type="ECO:0000256" key="5">
    <source>
        <dbReference type="ARBA" id="ARBA00022603"/>
    </source>
</evidence>
<feature type="transmembrane region" description="Helical" evidence="13">
    <location>
        <begin position="217"/>
        <end position="240"/>
    </location>
</feature>
<feature type="transmembrane region" description="Helical" evidence="13">
    <location>
        <begin position="134"/>
        <end position="152"/>
    </location>
</feature>
<feature type="transmembrane region" description="Helical" evidence="13">
    <location>
        <begin position="96"/>
        <end position="114"/>
    </location>
</feature>
<evidence type="ECO:0000256" key="4">
    <source>
        <dbReference type="ARBA" id="ARBA00012151"/>
    </source>
</evidence>
<dbReference type="AlphaFoldDB" id="U5EKS2"/>